<dbReference type="GO" id="GO:0003723">
    <property type="term" value="F:RNA binding"/>
    <property type="evidence" value="ECO:0007669"/>
    <property type="project" value="TreeGrafter"/>
</dbReference>
<keyword evidence="20" id="KW-1185">Reference proteome</keyword>
<evidence type="ECO:0000259" key="17">
    <source>
        <dbReference type="PROSITE" id="PS51192"/>
    </source>
</evidence>
<comment type="similarity">
    <text evidence="2">Belongs to the DEAD box helicase family. DEAH subfamily.</text>
</comment>
<dbReference type="Proteomes" id="UP000789390">
    <property type="component" value="Unassembled WGS sequence"/>
</dbReference>
<evidence type="ECO:0000256" key="16">
    <source>
        <dbReference type="SAM" id="MobiDB-lite"/>
    </source>
</evidence>
<name>A0A8J2RXP9_9CRUS</name>
<keyword evidence="6" id="KW-0963">Cytoplasm</keyword>
<dbReference type="PANTHER" id="PTHR18934">
    <property type="entry name" value="ATP-DEPENDENT RNA HELICASE"/>
    <property type="match status" value="1"/>
</dbReference>
<organism evidence="19 20">
    <name type="scientific">Daphnia galeata</name>
    <dbReference type="NCBI Taxonomy" id="27404"/>
    <lineage>
        <taxon>Eukaryota</taxon>
        <taxon>Metazoa</taxon>
        <taxon>Ecdysozoa</taxon>
        <taxon>Arthropoda</taxon>
        <taxon>Crustacea</taxon>
        <taxon>Branchiopoda</taxon>
        <taxon>Diplostraca</taxon>
        <taxon>Cladocera</taxon>
        <taxon>Anomopoda</taxon>
        <taxon>Daphniidae</taxon>
        <taxon>Daphnia</taxon>
    </lineage>
</organism>
<dbReference type="InterPro" id="IPR035437">
    <property type="entry name" value="SNase_OB-fold_sf"/>
</dbReference>
<feature type="domain" description="Helicase C-terminal" evidence="18">
    <location>
        <begin position="385"/>
        <end position="562"/>
    </location>
</feature>
<dbReference type="Gene3D" id="2.40.50.90">
    <property type="match status" value="1"/>
</dbReference>
<dbReference type="GO" id="GO:0016787">
    <property type="term" value="F:hydrolase activity"/>
    <property type="evidence" value="ECO:0007669"/>
    <property type="project" value="UniProtKB-KW"/>
</dbReference>
<dbReference type="SUPFAM" id="SSF63748">
    <property type="entry name" value="Tudor/PWWP/MBT"/>
    <property type="match status" value="1"/>
</dbReference>
<dbReference type="GO" id="GO:0003724">
    <property type="term" value="F:RNA helicase activity"/>
    <property type="evidence" value="ECO:0007669"/>
    <property type="project" value="UniProtKB-EC"/>
</dbReference>
<evidence type="ECO:0000313" key="20">
    <source>
        <dbReference type="Proteomes" id="UP000789390"/>
    </source>
</evidence>
<keyword evidence="10" id="KW-0347">Helicase</keyword>
<dbReference type="InterPro" id="IPR014001">
    <property type="entry name" value="Helicase_ATP-bd"/>
</dbReference>
<dbReference type="InterPro" id="IPR007502">
    <property type="entry name" value="Helicase-assoc_dom"/>
</dbReference>
<keyword evidence="9" id="KW-0378">Hydrolase</keyword>
<keyword evidence="11" id="KW-0067">ATP-binding</keyword>
<dbReference type="SUPFAM" id="SSF52540">
    <property type="entry name" value="P-loop containing nucleoside triphosphate hydrolases"/>
    <property type="match status" value="1"/>
</dbReference>
<dbReference type="InterPro" id="IPR011545">
    <property type="entry name" value="DEAD/DEAH_box_helicase_dom"/>
</dbReference>
<dbReference type="SMART" id="SM00847">
    <property type="entry name" value="HA2"/>
    <property type="match status" value="1"/>
</dbReference>
<protein>
    <recommendedName>
        <fullName evidence="4">Probable ATP-dependent RNA helicase spindle-E</fullName>
        <ecNumber evidence="3">3.6.4.13</ecNumber>
    </recommendedName>
</protein>
<reference evidence="19" key="1">
    <citation type="submission" date="2021-11" db="EMBL/GenBank/DDBJ databases">
        <authorList>
            <person name="Schell T."/>
        </authorList>
    </citation>
    <scope>NUCLEOTIDE SEQUENCE</scope>
    <source>
        <strain evidence="19">M5</strain>
    </source>
</reference>
<dbReference type="Pfam" id="PF21010">
    <property type="entry name" value="HA2_C"/>
    <property type="match status" value="1"/>
</dbReference>
<comment type="caution">
    <text evidence="19">The sequence shown here is derived from an EMBL/GenBank/DDBJ whole genome shotgun (WGS) entry which is preliminary data.</text>
</comment>
<keyword evidence="14" id="KW-0469">Meiosis</keyword>
<dbReference type="GO" id="GO:0030154">
    <property type="term" value="P:cell differentiation"/>
    <property type="evidence" value="ECO:0007669"/>
    <property type="project" value="UniProtKB-KW"/>
</dbReference>
<dbReference type="Pfam" id="PF00271">
    <property type="entry name" value="Helicase_C"/>
    <property type="match status" value="1"/>
</dbReference>
<evidence type="ECO:0000256" key="6">
    <source>
        <dbReference type="ARBA" id="ARBA00022490"/>
    </source>
</evidence>
<dbReference type="Pfam" id="PF00567">
    <property type="entry name" value="TUDOR"/>
    <property type="match status" value="1"/>
</dbReference>
<keyword evidence="5" id="KW-0217">Developmental protein</keyword>
<comment type="subcellular location">
    <subcellularLocation>
        <location evidence="1">Cytoplasm</location>
    </subcellularLocation>
</comment>
<keyword evidence="12" id="KW-0744">Spermatogenesis</keyword>
<evidence type="ECO:0000256" key="5">
    <source>
        <dbReference type="ARBA" id="ARBA00022473"/>
    </source>
</evidence>
<dbReference type="SMART" id="SM00490">
    <property type="entry name" value="HELICc"/>
    <property type="match status" value="1"/>
</dbReference>
<dbReference type="InterPro" id="IPR002999">
    <property type="entry name" value="Tudor"/>
</dbReference>
<comment type="catalytic activity">
    <reaction evidence="15">
        <text>ATP + H2O = ADP + phosphate + H(+)</text>
        <dbReference type="Rhea" id="RHEA:13065"/>
        <dbReference type="ChEBI" id="CHEBI:15377"/>
        <dbReference type="ChEBI" id="CHEBI:15378"/>
        <dbReference type="ChEBI" id="CHEBI:30616"/>
        <dbReference type="ChEBI" id="CHEBI:43474"/>
        <dbReference type="ChEBI" id="CHEBI:456216"/>
        <dbReference type="EC" id="3.6.4.13"/>
    </reaction>
</comment>
<dbReference type="CDD" id="cd18791">
    <property type="entry name" value="SF2_C_RHA"/>
    <property type="match status" value="1"/>
</dbReference>
<evidence type="ECO:0000256" key="12">
    <source>
        <dbReference type="ARBA" id="ARBA00022871"/>
    </source>
</evidence>
<dbReference type="GO" id="GO:0051321">
    <property type="term" value="P:meiotic cell cycle"/>
    <property type="evidence" value="ECO:0007669"/>
    <property type="project" value="UniProtKB-KW"/>
</dbReference>
<accession>A0A8J2RXP9</accession>
<evidence type="ECO:0000256" key="3">
    <source>
        <dbReference type="ARBA" id="ARBA00012552"/>
    </source>
</evidence>
<evidence type="ECO:0000256" key="9">
    <source>
        <dbReference type="ARBA" id="ARBA00022801"/>
    </source>
</evidence>
<dbReference type="OrthoDB" id="66977at2759"/>
<evidence type="ECO:0000256" key="7">
    <source>
        <dbReference type="ARBA" id="ARBA00022741"/>
    </source>
</evidence>
<dbReference type="PROSITE" id="PS51192">
    <property type="entry name" value="HELICASE_ATP_BIND_1"/>
    <property type="match status" value="1"/>
</dbReference>
<dbReference type="EMBL" id="CAKKLH010000278">
    <property type="protein sequence ID" value="CAH0107745.1"/>
    <property type="molecule type" value="Genomic_DNA"/>
</dbReference>
<evidence type="ECO:0000256" key="10">
    <source>
        <dbReference type="ARBA" id="ARBA00022806"/>
    </source>
</evidence>
<dbReference type="PROSITE" id="PS51194">
    <property type="entry name" value="HELICASE_CTER"/>
    <property type="match status" value="1"/>
</dbReference>
<evidence type="ECO:0000256" key="11">
    <source>
        <dbReference type="ARBA" id="ARBA00022840"/>
    </source>
</evidence>
<evidence type="ECO:0000259" key="18">
    <source>
        <dbReference type="PROSITE" id="PS51194"/>
    </source>
</evidence>
<evidence type="ECO:0000256" key="14">
    <source>
        <dbReference type="ARBA" id="ARBA00023254"/>
    </source>
</evidence>
<keyword evidence="13" id="KW-0943">RNA-mediated gene silencing</keyword>
<dbReference type="GO" id="GO:0005737">
    <property type="term" value="C:cytoplasm"/>
    <property type="evidence" value="ECO:0007669"/>
    <property type="project" value="UniProtKB-SubCell"/>
</dbReference>
<evidence type="ECO:0000256" key="2">
    <source>
        <dbReference type="ARBA" id="ARBA00008792"/>
    </source>
</evidence>
<dbReference type="Gene3D" id="1.20.120.1080">
    <property type="match status" value="1"/>
</dbReference>
<feature type="domain" description="Helicase ATP-binding" evidence="17">
    <location>
        <begin position="140"/>
        <end position="306"/>
    </location>
</feature>
<dbReference type="Gene3D" id="2.30.30.140">
    <property type="match status" value="1"/>
</dbReference>
<proteinExistence type="inferred from homology"/>
<dbReference type="EC" id="3.6.4.13" evidence="3"/>
<dbReference type="Pfam" id="PF00270">
    <property type="entry name" value="DEAD"/>
    <property type="match status" value="1"/>
</dbReference>
<dbReference type="Gene3D" id="3.40.50.300">
    <property type="entry name" value="P-loop containing nucleotide triphosphate hydrolases"/>
    <property type="match status" value="2"/>
</dbReference>
<keyword evidence="7" id="KW-0547">Nucleotide-binding</keyword>
<evidence type="ECO:0000256" key="13">
    <source>
        <dbReference type="ARBA" id="ARBA00023158"/>
    </source>
</evidence>
<evidence type="ECO:0000256" key="1">
    <source>
        <dbReference type="ARBA" id="ARBA00004496"/>
    </source>
</evidence>
<dbReference type="SMART" id="SM00487">
    <property type="entry name" value="DEXDc"/>
    <property type="match status" value="1"/>
</dbReference>
<feature type="region of interest" description="Disordered" evidence="16">
    <location>
        <begin position="27"/>
        <end position="46"/>
    </location>
</feature>
<dbReference type="GO" id="GO:0007283">
    <property type="term" value="P:spermatogenesis"/>
    <property type="evidence" value="ECO:0007669"/>
    <property type="project" value="UniProtKB-KW"/>
</dbReference>
<sequence length="1446" mass="164545">MSDYDSKIDMFDRLIFGKTVAEMGEFAPGTSARRRRRSSPEAERQPYITESNTEYVNQYLEEERQQVLELASLTHSFNECRMKGPGMSMLEDGSTVTGDMLNTLDLNSLQAKGAAYNEYNFDPPADRSPLAIDKQKTAILDMLKKENVIIVKGFTGCGKTTQVPQFILDEGYANRTPYNIVVTQPRRIAAISIAKRVCQERNWALGTVVGYKVGMERQVSDSTMITYITTGCLLETLVAKKSLEGLTHIIVDEVHERDEDTDLLLLVVRKFLRTTKTLTKVILMSATADAGKFAQYFNSPVLGDYPNESDRPYRNAPIIEVDPGEPYSVRVYYNEALQQLGFLPAITHAPHDSDPKIDKLKYETVTRLISAFDSKREINRFGRHPEYENISSVRSAVLIFLPGVGEIESMHKALIEFENNAVHKNYWYILPLHSRITSEEQSRVFQPIASLTPNLRHFRKIILSTNIAESSLTVPDITYIIDFCLMKQLVTDPDTNFCSLKLEWAPKSSCTQRKGRVGRVTEGVVYRIIPETFYNDSLPDDVKPEILRCPLEQAVLRTKLLDLDPPIKMLALVIDPPRLYNIAQTILTLKEMGALFATAKGVVSPVDGDLSYLGLVVSRLPIDVHLGKLIMLGYVFNILEECIIMAAGLSSKNIFTSPYQKKLLAYQVKMSWAEGSFSDPITILNAYQVYKNHERQELFKRSGESEKAREKRWAQANFIQLKALKEMDLLVKEIKFRLRSIGIEEVVGPNIRPLSESQKALLLRVVLYGAFYPNYFTRDAVSGQIDEREAVKSLSGLDPFKTVRLQNFPLDHPTKAYVRQIKNNMSEIFNMLKEDTWNAKITFDSQRVFIQFHQEGNPFQHNRIPGRICLPVYLAIKMRQLGMHYCLQLLDKRVAEQYTYRVEESAKRLLNISDVESVVSSLSSRSEVPYVLQIPAPRLPELHENEIPVSVCHVEEPNHFWCHRLEDRSRRDYRHIMKLIGPHGTSLEMWDINVPLLKGNLVMGPFRADNVVQYYRAKVLSTQQDVPNHERRVRLYFIDFGNAAEAHVKDLRVVPDGLLKFPPLAIECYLTGVGPSLINDPKGKWTKSAKEWFEERTLDQQLTAKVFSVVNGITSMDLMEPDGSWENSISVQMLELNHAVKVEESFMNKQDNEQRSSAQEAKPNSHMARHRQREVIENDNLTGTTRLEEQRSVAAEILAMELEVNEPRYHNSSIHRLQGPYSPLEMRMYGKVHALLGSVVKIEDDSVNSVILEDQPGDNHERVLVAASIGSQSNGNRVMARSTTLLPNIAGLPAILTLLFTPRAEFRANADRTRLTGAICGLGYDRDRNQSFYPAHDMELAFDSEISLPDVLLINKTRFWMNSVLGVVPHGQHQAAPSKERMREVNQKTLGFLFDLILKPRKDVDFVPSTSYKWNLIKPEHILQSDCPESQMETLIPLHDCVKMIP</sequence>
<gene>
    <name evidence="19" type="ORF">DGAL_LOCUS11078</name>
</gene>
<dbReference type="PANTHER" id="PTHR18934:SF113">
    <property type="entry name" value="ATP-DEPENDENT RNA HELICASE TDRD9"/>
    <property type="match status" value="1"/>
</dbReference>
<evidence type="ECO:0000256" key="8">
    <source>
        <dbReference type="ARBA" id="ARBA00022782"/>
    </source>
</evidence>
<evidence type="ECO:0000256" key="4">
    <source>
        <dbReference type="ARBA" id="ARBA00013352"/>
    </source>
</evidence>
<evidence type="ECO:0000313" key="19">
    <source>
        <dbReference type="EMBL" id="CAH0107745.1"/>
    </source>
</evidence>
<dbReference type="GO" id="GO:0005524">
    <property type="term" value="F:ATP binding"/>
    <property type="evidence" value="ECO:0007669"/>
    <property type="project" value="UniProtKB-KW"/>
</dbReference>
<dbReference type="InterPro" id="IPR001650">
    <property type="entry name" value="Helicase_C-like"/>
</dbReference>
<dbReference type="InterPro" id="IPR027417">
    <property type="entry name" value="P-loop_NTPase"/>
</dbReference>
<evidence type="ECO:0000256" key="15">
    <source>
        <dbReference type="ARBA" id="ARBA00047984"/>
    </source>
</evidence>
<keyword evidence="8" id="KW-0221">Differentiation</keyword>
<feature type="region of interest" description="Disordered" evidence="16">
    <location>
        <begin position="1148"/>
        <end position="1172"/>
    </location>
</feature>
<dbReference type="GO" id="GO:0031047">
    <property type="term" value="P:regulatory ncRNA-mediated gene silencing"/>
    <property type="evidence" value="ECO:0007669"/>
    <property type="project" value="UniProtKB-KW"/>
</dbReference>
<dbReference type="CDD" id="cd17917">
    <property type="entry name" value="DEXHc_RHA-like"/>
    <property type="match status" value="1"/>
</dbReference>